<keyword evidence="2" id="KW-1185">Reference proteome</keyword>
<name>A0A6A5W8M3_9PLEO</name>
<reference evidence="1" key="1">
    <citation type="journal article" date="2020" name="Stud. Mycol.">
        <title>101 Dothideomycetes genomes: a test case for predicting lifestyles and emergence of pathogens.</title>
        <authorList>
            <person name="Haridas S."/>
            <person name="Albert R."/>
            <person name="Binder M."/>
            <person name="Bloem J."/>
            <person name="Labutti K."/>
            <person name="Salamov A."/>
            <person name="Andreopoulos B."/>
            <person name="Baker S."/>
            <person name="Barry K."/>
            <person name="Bills G."/>
            <person name="Bluhm B."/>
            <person name="Cannon C."/>
            <person name="Castanera R."/>
            <person name="Culley D."/>
            <person name="Daum C."/>
            <person name="Ezra D."/>
            <person name="Gonzalez J."/>
            <person name="Henrissat B."/>
            <person name="Kuo A."/>
            <person name="Liang C."/>
            <person name="Lipzen A."/>
            <person name="Lutzoni F."/>
            <person name="Magnuson J."/>
            <person name="Mondo S."/>
            <person name="Nolan M."/>
            <person name="Ohm R."/>
            <person name="Pangilinan J."/>
            <person name="Park H.-J."/>
            <person name="Ramirez L."/>
            <person name="Alfaro M."/>
            <person name="Sun H."/>
            <person name="Tritt A."/>
            <person name="Yoshinaga Y."/>
            <person name="Zwiers L.-H."/>
            <person name="Turgeon B."/>
            <person name="Goodwin S."/>
            <person name="Spatafora J."/>
            <person name="Crous P."/>
            <person name="Grigoriev I."/>
        </authorList>
    </citation>
    <scope>NUCLEOTIDE SEQUENCE</scope>
    <source>
        <strain evidence="1">CBS 123094</strain>
    </source>
</reference>
<proteinExistence type="predicted"/>
<evidence type="ECO:0000313" key="2">
    <source>
        <dbReference type="Proteomes" id="UP000799779"/>
    </source>
</evidence>
<accession>A0A6A5W8M3</accession>
<dbReference type="AlphaFoldDB" id="A0A6A5W8M3"/>
<sequence>MHARVVAISYRFKLCSWYAAHTSKTLMPQTPSASFENATFPVIQDNPLCLTVFPRSQPKNLESETRQKHANSLLPFERLDIGRFIFLPLALQGDSTVGMLVLGKLPARESVSHFLIPSVFPVSDVRAHSIAHHDEVDGAPQRKEVRFNIRIKGTASTVSQHQTSSCLSKGGFFLPNSSMYLATVPFAARSK</sequence>
<dbReference type="Proteomes" id="UP000799779">
    <property type="component" value="Unassembled WGS sequence"/>
</dbReference>
<organism evidence="1 2">
    <name type="scientific">Amniculicola lignicola CBS 123094</name>
    <dbReference type="NCBI Taxonomy" id="1392246"/>
    <lineage>
        <taxon>Eukaryota</taxon>
        <taxon>Fungi</taxon>
        <taxon>Dikarya</taxon>
        <taxon>Ascomycota</taxon>
        <taxon>Pezizomycotina</taxon>
        <taxon>Dothideomycetes</taxon>
        <taxon>Pleosporomycetidae</taxon>
        <taxon>Pleosporales</taxon>
        <taxon>Amniculicolaceae</taxon>
        <taxon>Amniculicola</taxon>
    </lineage>
</organism>
<dbReference type="EMBL" id="ML977677">
    <property type="protein sequence ID" value="KAF1993986.1"/>
    <property type="molecule type" value="Genomic_DNA"/>
</dbReference>
<gene>
    <name evidence="1" type="ORF">P154DRAFT_47426</name>
</gene>
<evidence type="ECO:0000313" key="1">
    <source>
        <dbReference type="EMBL" id="KAF1993986.1"/>
    </source>
</evidence>
<protein>
    <submittedName>
        <fullName evidence="1">Uncharacterized protein</fullName>
    </submittedName>
</protein>